<protein>
    <submittedName>
        <fullName evidence="1">Uncharacterized protein</fullName>
    </submittedName>
</protein>
<keyword evidence="2" id="KW-1185">Reference proteome</keyword>
<organism evidence="1">
    <name type="scientific">Medioppia subpectinata</name>
    <dbReference type="NCBI Taxonomy" id="1979941"/>
    <lineage>
        <taxon>Eukaryota</taxon>
        <taxon>Metazoa</taxon>
        <taxon>Ecdysozoa</taxon>
        <taxon>Arthropoda</taxon>
        <taxon>Chelicerata</taxon>
        <taxon>Arachnida</taxon>
        <taxon>Acari</taxon>
        <taxon>Acariformes</taxon>
        <taxon>Sarcoptiformes</taxon>
        <taxon>Oribatida</taxon>
        <taxon>Brachypylina</taxon>
        <taxon>Oppioidea</taxon>
        <taxon>Oppiidae</taxon>
        <taxon>Medioppia</taxon>
    </lineage>
</organism>
<gene>
    <name evidence="1" type="ORF">OSB1V03_LOCUS423</name>
</gene>
<dbReference type="Proteomes" id="UP000759131">
    <property type="component" value="Unassembled WGS sequence"/>
</dbReference>
<sequence>MAIIGVSFAQYFIPGQTVYTGVGEIGLDGHSKISYHGYNNPANNPYGYASNGFNYGYNYFRQSECLKGSTDACQQIVDERDPEFAAISRPSFSVAFFGHN</sequence>
<dbReference type="EMBL" id="OC854655">
    <property type="protein sequence ID" value="CAD7619926.1"/>
    <property type="molecule type" value="Genomic_DNA"/>
</dbReference>
<reference evidence="1" key="1">
    <citation type="submission" date="2020-11" db="EMBL/GenBank/DDBJ databases">
        <authorList>
            <person name="Tran Van P."/>
        </authorList>
    </citation>
    <scope>NUCLEOTIDE SEQUENCE</scope>
</reference>
<dbReference type="EMBL" id="CAJPIZ010000080">
    <property type="protein sequence ID" value="CAG2100356.1"/>
    <property type="molecule type" value="Genomic_DNA"/>
</dbReference>
<evidence type="ECO:0000313" key="2">
    <source>
        <dbReference type="Proteomes" id="UP000759131"/>
    </source>
</evidence>
<name>A0A7R9KD03_9ACAR</name>
<dbReference type="AlphaFoldDB" id="A0A7R9KD03"/>
<proteinExistence type="predicted"/>
<evidence type="ECO:0000313" key="1">
    <source>
        <dbReference type="EMBL" id="CAD7619926.1"/>
    </source>
</evidence>
<accession>A0A7R9KD03</accession>